<dbReference type="AlphaFoldDB" id="A0AA86VCZ3"/>
<feature type="compositionally biased region" description="Basic and acidic residues" evidence="1">
    <location>
        <begin position="134"/>
        <end position="143"/>
    </location>
</feature>
<reference evidence="3" key="1">
    <citation type="submission" date="2023-10" db="EMBL/GenBank/DDBJ databases">
        <authorList>
            <person name="Domelevo Entfellner J.-B."/>
        </authorList>
    </citation>
    <scope>NUCLEOTIDE SEQUENCE</scope>
</reference>
<protein>
    <submittedName>
        <fullName evidence="3">Uncharacterized protein</fullName>
    </submittedName>
</protein>
<dbReference type="Proteomes" id="UP001189624">
    <property type="component" value="Chromosome 2"/>
</dbReference>
<dbReference type="EMBL" id="OY731399">
    <property type="protein sequence ID" value="CAJ1929144.1"/>
    <property type="molecule type" value="Genomic_DNA"/>
</dbReference>
<keyword evidence="2" id="KW-0812">Transmembrane</keyword>
<keyword evidence="2" id="KW-1133">Transmembrane helix</keyword>
<dbReference type="Gramene" id="rna-AYBTSS11_LOCUS4389">
    <property type="protein sequence ID" value="CAJ1929144.1"/>
    <property type="gene ID" value="gene-AYBTSS11_LOCUS4389"/>
</dbReference>
<evidence type="ECO:0000256" key="1">
    <source>
        <dbReference type="SAM" id="MobiDB-lite"/>
    </source>
</evidence>
<accession>A0AA86VCZ3</accession>
<feature type="region of interest" description="Disordered" evidence="1">
    <location>
        <begin position="130"/>
        <end position="154"/>
    </location>
</feature>
<keyword evidence="2" id="KW-0472">Membrane</keyword>
<evidence type="ECO:0000313" key="3">
    <source>
        <dbReference type="EMBL" id="CAJ1929144.1"/>
    </source>
</evidence>
<organism evidence="3 4">
    <name type="scientific">Sphenostylis stenocarpa</name>
    <dbReference type="NCBI Taxonomy" id="92480"/>
    <lineage>
        <taxon>Eukaryota</taxon>
        <taxon>Viridiplantae</taxon>
        <taxon>Streptophyta</taxon>
        <taxon>Embryophyta</taxon>
        <taxon>Tracheophyta</taxon>
        <taxon>Spermatophyta</taxon>
        <taxon>Magnoliopsida</taxon>
        <taxon>eudicotyledons</taxon>
        <taxon>Gunneridae</taxon>
        <taxon>Pentapetalae</taxon>
        <taxon>rosids</taxon>
        <taxon>fabids</taxon>
        <taxon>Fabales</taxon>
        <taxon>Fabaceae</taxon>
        <taxon>Papilionoideae</taxon>
        <taxon>50 kb inversion clade</taxon>
        <taxon>NPAAA clade</taxon>
        <taxon>indigoferoid/millettioid clade</taxon>
        <taxon>Phaseoleae</taxon>
        <taxon>Sphenostylis</taxon>
    </lineage>
</organism>
<proteinExistence type="predicted"/>
<sequence>MIVSSLQKEEKKTNRKYQNCCHAGQGLSLACDSEAFLSKRLLRTSKMLIATIFHIRYWLRDISFKKGLQLQYQPQRQSFWSALYPKAIATSDMGALSVLLVLLIFCNSGFLSAAGGLFNFTGYGTPRKNVSRNGKAEMEEKRGVPSGANPLHNR</sequence>
<evidence type="ECO:0000256" key="2">
    <source>
        <dbReference type="SAM" id="Phobius"/>
    </source>
</evidence>
<evidence type="ECO:0000313" key="4">
    <source>
        <dbReference type="Proteomes" id="UP001189624"/>
    </source>
</evidence>
<gene>
    <name evidence="3" type="ORF">AYBTSS11_LOCUS4389</name>
</gene>
<keyword evidence="4" id="KW-1185">Reference proteome</keyword>
<name>A0AA86VCZ3_9FABA</name>
<feature type="transmembrane region" description="Helical" evidence="2">
    <location>
        <begin position="93"/>
        <end position="118"/>
    </location>
</feature>